<dbReference type="EMBL" id="LUCH01000572">
    <property type="protein sequence ID" value="KAF5404812.1"/>
    <property type="molecule type" value="Genomic_DNA"/>
</dbReference>
<keyword evidence="5" id="KW-0505">Motor protein</keyword>
<comment type="similarity">
    <text evidence="5">Belongs to the TRAFAC class myosin-kinesin ATPase superfamily. Kinesin family.</text>
</comment>
<dbReference type="GO" id="GO:0005871">
    <property type="term" value="C:kinesin complex"/>
    <property type="evidence" value="ECO:0007669"/>
    <property type="project" value="TreeGrafter"/>
</dbReference>
<evidence type="ECO:0000313" key="7">
    <source>
        <dbReference type="EMBL" id="KAF5404812.1"/>
    </source>
</evidence>
<dbReference type="GO" id="GO:0003777">
    <property type="term" value="F:microtubule motor activity"/>
    <property type="evidence" value="ECO:0007669"/>
    <property type="project" value="InterPro"/>
</dbReference>
<dbReference type="OrthoDB" id="3176171at2759"/>
<evidence type="ECO:0000256" key="5">
    <source>
        <dbReference type="PROSITE-ProRule" id="PRU00283"/>
    </source>
</evidence>
<evidence type="ECO:0000256" key="1">
    <source>
        <dbReference type="ARBA" id="ARBA00004245"/>
    </source>
</evidence>
<dbReference type="PANTHER" id="PTHR24115">
    <property type="entry name" value="KINESIN-RELATED"/>
    <property type="match status" value="1"/>
</dbReference>
<reference evidence="7" key="1">
    <citation type="submission" date="2019-05" db="EMBL/GenBank/DDBJ databases">
        <title>Annotation for the trematode Paragonimus heterotremus.</title>
        <authorList>
            <person name="Choi Y.-J."/>
        </authorList>
    </citation>
    <scope>NUCLEOTIDE SEQUENCE</scope>
    <source>
        <strain evidence="7">LC</strain>
    </source>
</reference>
<dbReference type="GO" id="GO:0005874">
    <property type="term" value="C:microtubule"/>
    <property type="evidence" value="ECO:0007669"/>
    <property type="project" value="TreeGrafter"/>
</dbReference>
<dbReference type="GO" id="GO:0016887">
    <property type="term" value="F:ATP hydrolysis activity"/>
    <property type="evidence" value="ECO:0007669"/>
    <property type="project" value="TreeGrafter"/>
</dbReference>
<dbReference type="AlphaFoldDB" id="A0A8J4X2Z5"/>
<feature type="binding site" evidence="5">
    <location>
        <begin position="94"/>
        <end position="101"/>
    </location>
    <ligand>
        <name>ATP</name>
        <dbReference type="ChEBI" id="CHEBI:30616"/>
    </ligand>
</feature>
<keyword evidence="2 5" id="KW-0547">Nucleotide-binding</keyword>
<name>A0A8J4X2Z5_9TREM</name>
<dbReference type="PROSITE" id="PS50067">
    <property type="entry name" value="KINESIN_MOTOR_2"/>
    <property type="match status" value="1"/>
</dbReference>
<dbReference type="Pfam" id="PF00225">
    <property type="entry name" value="Kinesin"/>
    <property type="match status" value="1"/>
</dbReference>
<comment type="subcellular location">
    <subcellularLocation>
        <location evidence="1">Cytoplasm</location>
        <location evidence="1">Cytoskeleton</location>
    </subcellularLocation>
</comment>
<accession>A0A8J4X2Z5</accession>
<feature type="domain" description="Kinesin motor" evidence="6">
    <location>
        <begin position="1"/>
        <end position="152"/>
    </location>
</feature>
<dbReference type="InterPro" id="IPR036961">
    <property type="entry name" value="Kinesin_motor_dom_sf"/>
</dbReference>
<dbReference type="GO" id="GO:0007018">
    <property type="term" value="P:microtubule-based movement"/>
    <property type="evidence" value="ECO:0007669"/>
    <property type="project" value="InterPro"/>
</dbReference>
<dbReference type="GO" id="GO:0008017">
    <property type="term" value="F:microtubule binding"/>
    <property type="evidence" value="ECO:0007669"/>
    <property type="project" value="InterPro"/>
</dbReference>
<gene>
    <name evidence="7" type="ORF">PHET_01686</name>
</gene>
<keyword evidence="4" id="KW-0963">Cytoplasm</keyword>
<comment type="caution">
    <text evidence="7">The sequence shown here is derived from an EMBL/GenBank/DDBJ whole genome shotgun (WGS) entry which is preliminary data.</text>
</comment>
<dbReference type="InterPro" id="IPR001752">
    <property type="entry name" value="Kinesin_motor_dom"/>
</dbReference>
<dbReference type="SUPFAM" id="SSF52540">
    <property type="entry name" value="P-loop containing nucleoside triphosphate hydrolases"/>
    <property type="match status" value="1"/>
</dbReference>
<dbReference type="PANTHER" id="PTHR24115:SF1004">
    <property type="entry name" value="KINESIN-LIKE PROTEIN KIF15"/>
    <property type="match status" value="1"/>
</dbReference>
<keyword evidence="3 5" id="KW-0067">ATP-binding</keyword>
<protein>
    <recommendedName>
        <fullName evidence="6">Kinesin motor domain-containing protein</fullName>
    </recommendedName>
</protein>
<proteinExistence type="inferred from homology"/>
<evidence type="ECO:0000256" key="3">
    <source>
        <dbReference type="ARBA" id="ARBA00022840"/>
    </source>
</evidence>
<evidence type="ECO:0000256" key="4">
    <source>
        <dbReference type="ARBA" id="ARBA00023212"/>
    </source>
</evidence>
<organism evidence="7 8">
    <name type="scientific">Paragonimus heterotremus</name>
    <dbReference type="NCBI Taxonomy" id="100268"/>
    <lineage>
        <taxon>Eukaryota</taxon>
        <taxon>Metazoa</taxon>
        <taxon>Spiralia</taxon>
        <taxon>Lophotrochozoa</taxon>
        <taxon>Platyhelminthes</taxon>
        <taxon>Trematoda</taxon>
        <taxon>Digenea</taxon>
        <taxon>Plagiorchiida</taxon>
        <taxon>Troglotremata</taxon>
        <taxon>Troglotrematidae</taxon>
        <taxon>Paragonimus</taxon>
    </lineage>
</organism>
<evidence type="ECO:0000256" key="2">
    <source>
        <dbReference type="ARBA" id="ARBA00022741"/>
    </source>
</evidence>
<evidence type="ECO:0000313" key="8">
    <source>
        <dbReference type="Proteomes" id="UP000748531"/>
    </source>
</evidence>
<sequence>MKTFVPLFREHGDAADECITVRGNQLLLTDIKDYKCNLIADNRKRRRLFTLDHIFVKRPSSDENELQLEIFNCLGQEAMKSVWEGYNSSLFAYGMTGTGKTYTIFGTKVSFTGQSIHSCCVDKLRYKIPVLNRPLNSFHVLTNSLSRNKDFQ</sequence>
<dbReference type="InterPro" id="IPR027417">
    <property type="entry name" value="P-loop_NTPase"/>
</dbReference>
<evidence type="ECO:0000259" key="6">
    <source>
        <dbReference type="PROSITE" id="PS50067"/>
    </source>
</evidence>
<dbReference type="Proteomes" id="UP000748531">
    <property type="component" value="Unassembled WGS sequence"/>
</dbReference>
<dbReference type="Gene3D" id="3.40.850.10">
    <property type="entry name" value="Kinesin motor domain"/>
    <property type="match status" value="1"/>
</dbReference>
<keyword evidence="4" id="KW-0206">Cytoskeleton</keyword>
<keyword evidence="8" id="KW-1185">Reference proteome</keyword>
<dbReference type="InterPro" id="IPR027640">
    <property type="entry name" value="Kinesin-like_fam"/>
</dbReference>
<dbReference type="GO" id="GO:0005524">
    <property type="term" value="F:ATP binding"/>
    <property type="evidence" value="ECO:0007669"/>
    <property type="project" value="UniProtKB-UniRule"/>
</dbReference>